<evidence type="ECO:0008006" key="3">
    <source>
        <dbReference type="Google" id="ProtNLM"/>
    </source>
</evidence>
<reference evidence="1 2" key="1">
    <citation type="submission" date="2018-06" db="EMBL/GenBank/DDBJ databases">
        <title>Genomic Encyclopedia of Archaeal and Bacterial Type Strains, Phase II (KMG-II): from individual species to whole genera.</title>
        <authorList>
            <person name="Goeker M."/>
        </authorList>
    </citation>
    <scope>NUCLEOTIDE SEQUENCE [LARGE SCALE GENOMIC DNA]</scope>
    <source>
        <strain evidence="1 2">DSM 25663</strain>
    </source>
</reference>
<dbReference type="EMBL" id="QLSZ01000001">
    <property type="protein sequence ID" value="RAR75813.1"/>
    <property type="molecule type" value="Genomic_DNA"/>
</dbReference>
<evidence type="ECO:0000313" key="1">
    <source>
        <dbReference type="EMBL" id="RAR75813.1"/>
    </source>
</evidence>
<organism evidence="1 2">
    <name type="scientific">Flavobacterium aciduliphilum</name>
    <dbReference type="NCBI Taxonomy" id="1101402"/>
    <lineage>
        <taxon>Bacteria</taxon>
        <taxon>Pseudomonadati</taxon>
        <taxon>Bacteroidota</taxon>
        <taxon>Flavobacteriia</taxon>
        <taxon>Flavobacteriales</taxon>
        <taxon>Flavobacteriaceae</taxon>
        <taxon>Flavobacterium</taxon>
    </lineage>
</organism>
<protein>
    <recommendedName>
        <fullName evidence="3">Nucleotidyltransferase AbiEii toxin of type IV toxin-antitoxin system</fullName>
    </recommendedName>
</protein>
<accession>A0A328YRP9</accession>
<proteinExistence type="predicted"/>
<evidence type="ECO:0000313" key="2">
    <source>
        <dbReference type="Proteomes" id="UP000248840"/>
    </source>
</evidence>
<name>A0A328YRP9_9FLAO</name>
<sequence>MIKVDVLQNMKHLFEIESINDIRLFSKADIGLYKLVSLSNRSTKKDIYDLDFITDEIKLSNLYQSLKDKAQKFDKEEDKTIFDLDKNQSVLDNLELLISFDNITASSKFPTHTHDNIKITEGSKTWIEARISWRSKVRALYDHLGIDFPKPKGINIS</sequence>
<dbReference type="AlphaFoldDB" id="A0A328YRP9"/>
<gene>
    <name evidence="1" type="ORF">CLV55_101518</name>
</gene>
<keyword evidence="2" id="KW-1185">Reference proteome</keyword>
<comment type="caution">
    <text evidence="1">The sequence shown here is derived from an EMBL/GenBank/DDBJ whole genome shotgun (WGS) entry which is preliminary data.</text>
</comment>
<dbReference type="Proteomes" id="UP000248840">
    <property type="component" value="Unassembled WGS sequence"/>
</dbReference>